<dbReference type="OrthoDB" id="3176171at2759"/>
<dbReference type="SUPFAM" id="SSF52540">
    <property type="entry name" value="P-loop containing nucleoside triphosphate hydrolases"/>
    <property type="match status" value="1"/>
</dbReference>
<evidence type="ECO:0000256" key="2">
    <source>
        <dbReference type="ARBA" id="ARBA00022840"/>
    </source>
</evidence>
<dbReference type="Gene3D" id="3.40.850.10">
    <property type="entry name" value="Kinesin motor domain"/>
    <property type="match status" value="1"/>
</dbReference>
<evidence type="ECO:0000313" key="4">
    <source>
        <dbReference type="Proteomes" id="UP000186698"/>
    </source>
</evidence>
<dbReference type="InterPro" id="IPR027417">
    <property type="entry name" value="P-loop_NTPase"/>
</dbReference>
<dbReference type="InterPro" id="IPR036961">
    <property type="entry name" value="Kinesin_motor_dom_sf"/>
</dbReference>
<dbReference type="InterPro" id="IPR056523">
    <property type="entry name" value="4HB_KIF14"/>
</dbReference>
<evidence type="ECO:0000256" key="1">
    <source>
        <dbReference type="ARBA" id="ARBA00022741"/>
    </source>
</evidence>
<keyword evidence="2" id="KW-0067">ATP-binding</keyword>
<feature type="domain" description="KIF14 four-helical bundle" evidence="3">
    <location>
        <begin position="304"/>
        <end position="396"/>
    </location>
</feature>
<accession>A0A8J1LM59</accession>
<dbReference type="CTD" id="108700522"/>
<keyword evidence="1" id="KW-0547">Nucleotide-binding</keyword>
<name>A0A8J1LM59_XENLA</name>
<dbReference type="AlphaFoldDB" id="A0A8J1LM59"/>
<evidence type="ECO:0000313" key="5">
    <source>
        <dbReference type="RefSeq" id="XP_041430607.1"/>
    </source>
</evidence>
<dbReference type="PANTHER" id="PTHR47117">
    <property type="entry name" value="STAR-RELATED LIPID TRANSFER PROTEIN 9"/>
    <property type="match status" value="1"/>
</dbReference>
<keyword evidence="4" id="KW-1185">Reference proteome</keyword>
<proteinExistence type="predicted"/>
<sequence>MDTAYYISEIERQLADEDVYQLLSGDPLLGIIRKIRTLLDDMVDSGVITDKLRKFLVVSRFLQHGKCVKFLLLLLTKLMIQSATFCALFMEMQKVKIPSLSPISGCKCVVFVLGQTIQIQHPQTNQHLSFQYDCCFWSVQPDDSSYSSQEAVYNHLAQPLLQGVFQGMMGFNEAAGIISRFCEELFKNVNSTSQEEVCDCLLRRCAELNAEIDKLTAAQQCVQEVDQEMSWEEKLELAKQQKIEDAKELQYNHKKSDKQLVISGSELLVKEEDFPGLILQLLIHLHEVWASSNDVLMAYEQQAYLGDLVVQPHLIKVSTAFSHMTTSATFLDVCPEHLVPCPRSHLLNELKKLGNRVALLLHGCECDIMSMIKSSKMQINQSVTAIAARLGQLSVSRQPLPTGQAEVNVSHLCFYPDIERLGYRLS</sequence>
<reference evidence="5" key="1">
    <citation type="submission" date="2025-08" db="UniProtKB">
        <authorList>
            <consortium name="RefSeq"/>
        </authorList>
    </citation>
    <scope>IDENTIFICATION</scope>
    <source>
        <strain evidence="5">J_2021</strain>
        <tissue evidence="5">Erythrocytes</tissue>
    </source>
</reference>
<dbReference type="KEGG" id="xla:108700522"/>
<organism evidence="4 5">
    <name type="scientific">Xenopus laevis</name>
    <name type="common">African clawed frog</name>
    <dbReference type="NCBI Taxonomy" id="8355"/>
    <lineage>
        <taxon>Eukaryota</taxon>
        <taxon>Metazoa</taxon>
        <taxon>Chordata</taxon>
        <taxon>Craniata</taxon>
        <taxon>Vertebrata</taxon>
        <taxon>Euteleostomi</taxon>
        <taxon>Amphibia</taxon>
        <taxon>Batrachia</taxon>
        <taxon>Anura</taxon>
        <taxon>Pipoidea</taxon>
        <taxon>Pipidae</taxon>
        <taxon>Xenopodinae</taxon>
        <taxon>Xenopus</taxon>
        <taxon>Xenopus</taxon>
    </lineage>
</organism>
<dbReference type="GO" id="GO:0005524">
    <property type="term" value="F:ATP binding"/>
    <property type="evidence" value="ECO:0007669"/>
    <property type="project" value="UniProtKB-KW"/>
</dbReference>
<dbReference type="Proteomes" id="UP000186698">
    <property type="component" value="Chromosome 8S"/>
</dbReference>
<dbReference type="Pfam" id="PF23313">
    <property type="entry name" value="4HB_KIF14"/>
    <property type="match status" value="1"/>
</dbReference>
<evidence type="ECO:0000259" key="3">
    <source>
        <dbReference type="Pfam" id="PF23313"/>
    </source>
</evidence>
<dbReference type="RefSeq" id="XP_041430607.1">
    <property type="nucleotide sequence ID" value="XM_041574673.1"/>
</dbReference>
<gene>
    <name evidence="5" type="primary">LOC108700522</name>
</gene>
<dbReference type="GeneID" id="108700522"/>
<dbReference type="PANTHER" id="PTHR47117:SF3">
    <property type="entry name" value="KINESIN FAMILY MEMBER 14-LIKE"/>
    <property type="match status" value="1"/>
</dbReference>
<protein>
    <submittedName>
        <fullName evidence="5">Uncharacterized protein LOC108700522</fullName>
    </submittedName>
</protein>